<comment type="catalytic activity">
    <reaction evidence="1">
        <text>L-glutamyl-[protein] + S-adenosyl-L-methionine = [protein]-L-glutamate 5-O-methyl ester + S-adenosyl-L-homocysteine</text>
        <dbReference type="Rhea" id="RHEA:24452"/>
        <dbReference type="Rhea" id="RHEA-COMP:10208"/>
        <dbReference type="Rhea" id="RHEA-COMP:10311"/>
        <dbReference type="ChEBI" id="CHEBI:29973"/>
        <dbReference type="ChEBI" id="CHEBI:57856"/>
        <dbReference type="ChEBI" id="CHEBI:59789"/>
        <dbReference type="ChEBI" id="CHEBI:82795"/>
        <dbReference type="EC" id="2.1.1.80"/>
    </reaction>
</comment>
<dbReference type="PRINTS" id="PR00996">
    <property type="entry name" value="CHERMTFRASE"/>
</dbReference>
<dbReference type="SUPFAM" id="SSF53335">
    <property type="entry name" value="S-adenosyl-L-methionine-dependent methyltransferases"/>
    <property type="match status" value="1"/>
</dbReference>
<protein>
    <recommendedName>
        <fullName evidence="2">protein-glutamate O-methyltransferase</fullName>
        <ecNumber evidence="2">2.1.1.80</ecNumber>
    </recommendedName>
</protein>
<evidence type="ECO:0000256" key="1">
    <source>
        <dbReference type="ARBA" id="ARBA00001541"/>
    </source>
</evidence>
<dbReference type="GO" id="GO:0008983">
    <property type="term" value="F:protein-glutamate O-methyltransferase activity"/>
    <property type="evidence" value="ECO:0007669"/>
    <property type="project" value="UniProtKB-EC"/>
</dbReference>
<name>A0A1V1P7Z0_9BACT</name>
<evidence type="ECO:0000256" key="3">
    <source>
        <dbReference type="ARBA" id="ARBA00022603"/>
    </source>
</evidence>
<dbReference type="InterPro" id="IPR050903">
    <property type="entry name" value="Bact_Chemotaxis_MeTrfase"/>
</dbReference>
<evidence type="ECO:0000256" key="2">
    <source>
        <dbReference type="ARBA" id="ARBA00012534"/>
    </source>
</evidence>
<evidence type="ECO:0000313" key="8">
    <source>
        <dbReference type="Proteomes" id="UP000189670"/>
    </source>
</evidence>
<dbReference type="EMBL" id="ATBP01000339">
    <property type="protein sequence ID" value="ETR70971.1"/>
    <property type="molecule type" value="Genomic_DNA"/>
</dbReference>
<dbReference type="InterPro" id="IPR029063">
    <property type="entry name" value="SAM-dependent_MTases_sf"/>
</dbReference>
<dbReference type="InterPro" id="IPR022641">
    <property type="entry name" value="CheR_N"/>
</dbReference>
<gene>
    <name evidence="7" type="ORF">OMM_02838</name>
</gene>
<feature type="domain" description="CheR-type methyltransferase" evidence="6">
    <location>
        <begin position="1"/>
        <end position="243"/>
    </location>
</feature>
<dbReference type="SUPFAM" id="SSF47757">
    <property type="entry name" value="Chemotaxis receptor methyltransferase CheR, N-terminal domain"/>
    <property type="match status" value="1"/>
</dbReference>
<dbReference type="PANTHER" id="PTHR24422:SF21">
    <property type="entry name" value="CHEMOTAXIS PROTEIN METHYLTRANSFERASE 1"/>
    <property type="match status" value="1"/>
</dbReference>
<dbReference type="PROSITE" id="PS50123">
    <property type="entry name" value="CHER"/>
    <property type="match status" value="1"/>
</dbReference>
<organism evidence="7 8">
    <name type="scientific">Candidatus Magnetoglobus multicellularis str. Araruama</name>
    <dbReference type="NCBI Taxonomy" id="890399"/>
    <lineage>
        <taxon>Bacteria</taxon>
        <taxon>Pseudomonadati</taxon>
        <taxon>Thermodesulfobacteriota</taxon>
        <taxon>Desulfobacteria</taxon>
        <taxon>Desulfobacterales</taxon>
        <taxon>Desulfobacteraceae</taxon>
        <taxon>Candidatus Magnetoglobus</taxon>
    </lineage>
</organism>
<dbReference type="Gene3D" id="1.10.155.10">
    <property type="entry name" value="Chemotaxis receptor methyltransferase CheR, N-terminal domain"/>
    <property type="match status" value="1"/>
</dbReference>
<evidence type="ECO:0000256" key="4">
    <source>
        <dbReference type="ARBA" id="ARBA00022679"/>
    </source>
</evidence>
<dbReference type="Pfam" id="PF01739">
    <property type="entry name" value="CheR"/>
    <property type="match status" value="1"/>
</dbReference>
<evidence type="ECO:0000259" key="6">
    <source>
        <dbReference type="PROSITE" id="PS50123"/>
    </source>
</evidence>
<keyword evidence="3 7" id="KW-0489">Methyltransferase</keyword>
<dbReference type="InterPro" id="IPR036804">
    <property type="entry name" value="CheR_N_sf"/>
</dbReference>
<dbReference type="InterPro" id="IPR022642">
    <property type="entry name" value="CheR_C"/>
</dbReference>
<keyword evidence="4 7" id="KW-0808">Transferase</keyword>
<evidence type="ECO:0000313" key="7">
    <source>
        <dbReference type="EMBL" id="ETR70971.1"/>
    </source>
</evidence>
<proteinExistence type="predicted"/>
<dbReference type="Proteomes" id="UP000189670">
    <property type="component" value="Unassembled WGS sequence"/>
</dbReference>
<dbReference type="PANTHER" id="PTHR24422">
    <property type="entry name" value="CHEMOTAXIS PROTEIN METHYLTRANSFERASE"/>
    <property type="match status" value="1"/>
</dbReference>
<evidence type="ECO:0000256" key="5">
    <source>
        <dbReference type="ARBA" id="ARBA00022691"/>
    </source>
</evidence>
<accession>A0A1V1P7Z0</accession>
<dbReference type="AlphaFoldDB" id="A0A1V1P7Z0"/>
<dbReference type="Pfam" id="PF03705">
    <property type="entry name" value="CheR_N"/>
    <property type="match status" value="1"/>
</dbReference>
<dbReference type="GO" id="GO:0032259">
    <property type="term" value="P:methylation"/>
    <property type="evidence" value="ECO:0007669"/>
    <property type="project" value="UniProtKB-KW"/>
</dbReference>
<dbReference type="EC" id="2.1.1.80" evidence="2"/>
<reference evidence="8" key="1">
    <citation type="submission" date="2012-11" db="EMBL/GenBank/DDBJ databases">
        <authorList>
            <person name="Lucero-Rivera Y.E."/>
            <person name="Tovar-Ramirez D."/>
        </authorList>
    </citation>
    <scope>NUCLEOTIDE SEQUENCE [LARGE SCALE GENOMIC DNA]</scope>
    <source>
        <strain evidence="8">Araruama</strain>
    </source>
</reference>
<sequence>MLNINSQELQVLTAYIYDICGIHLDSSKEYLVKTRLDTLLKTYGCASYSEFYYRARSDKSGKINTDIVNAITTPETLFFRDKLPFDILKEKLLKELIQNKSKSAIPGQLRIWSAASSTGQEIYSIAIMIQETITNLQKNRVSLLATDISDVVLNIAKAGRYNSFEVSRGLTKHQLNRYFIEKEQYWQLKDNIRQMVRFQKLNLMKPFVGLSNFDIVFCRNVAIYFTLEDRKNCLTALLIQLLPMVICLLVHRSFSQVLVIDLKQFGMAKQFIIKKLSNILDFLWKSIYHHTQQY</sequence>
<dbReference type="SMART" id="SM00138">
    <property type="entry name" value="MeTrc"/>
    <property type="match status" value="1"/>
</dbReference>
<keyword evidence="5" id="KW-0949">S-adenosyl-L-methionine</keyword>
<dbReference type="InterPro" id="IPR000780">
    <property type="entry name" value="CheR_MeTrfase"/>
</dbReference>
<comment type="caution">
    <text evidence="7">The sequence shown here is derived from an EMBL/GenBank/DDBJ whole genome shotgun (WGS) entry which is preliminary data.</text>
</comment>
<dbReference type="Gene3D" id="3.40.50.150">
    <property type="entry name" value="Vaccinia Virus protein VP39"/>
    <property type="match status" value="1"/>
</dbReference>